<evidence type="ECO:0000313" key="4">
    <source>
        <dbReference type="Proteomes" id="UP000683000"/>
    </source>
</evidence>
<dbReference type="OrthoDB" id="10517314at2759"/>
<organism evidence="3 4">
    <name type="scientific">Boletus reticuloceps</name>
    <dbReference type="NCBI Taxonomy" id="495285"/>
    <lineage>
        <taxon>Eukaryota</taxon>
        <taxon>Fungi</taxon>
        <taxon>Dikarya</taxon>
        <taxon>Basidiomycota</taxon>
        <taxon>Agaricomycotina</taxon>
        <taxon>Agaricomycetes</taxon>
        <taxon>Agaricomycetidae</taxon>
        <taxon>Boletales</taxon>
        <taxon>Boletineae</taxon>
        <taxon>Boletaceae</taxon>
        <taxon>Boletoideae</taxon>
        <taxon>Boletus</taxon>
    </lineage>
</organism>
<feature type="compositionally biased region" description="Basic residues" evidence="1">
    <location>
        <begin position="107"/>
        <end position="119"/>
    </location>
</feature>
<keyword evidence="2" id="KW-0812">Transmembrane</keyword>
<keyword evidence="2" id="KW-1133">Transmembrane helix</keyword>
<dbReference type="EMBL" id="JAGFBS010000042">
    <property type="protein sequence ID" value="KAG6370947.1"/>
    <property type="molecule type" value="Genomic_DNA"/>
</dbReference>
<feature type="transmembrane region" description="Helical" evidence="2">
    <location>
        <begin position="32"/>
        <end position="50"/>
    </location>
</feature>
<gene>
    <name evidence="3" type="ORF">JVT61DRAFT_10823</name>
</gene>
<dbReference type="AlphaFoldDB" id="A0A8I2YFK4"/>
<comment type="caution">
    <text evidence="3">The sequence shown here is derived from an EMBL/GenBank/DDBJ whole genome shotgun (WGS) entry which is preliminary data.</text>
</comment>
<name>A0A8I2YFK4_9AGAM</name>
<evidence type="ECO:0000256" key="2">
    <source>
        <dbReference type="SAM" id="Phobius"/>
    </source>
</evidence>
<accession>A0A8I2YFK4</accession>
<keyword evidence="2" id="KW-0472">Membrane</keyword>
<protein>
    <submittedName>
        <fullName evidence="3">Uncharacterized protein</fullName>
    </submittedName>
</protein>
<evidence type="ECO:0000313" key="3">
    <source>
        <dbReference type="EMBL" id="KAG6370947.1"/>
    </source>
</evidence>
<feature type="region of interest" description="Disordered" evidence="1">
    <location>
        <begin position="66"/>
        <end position="196"/>
    </location>
</feature>
<keyword evidence="4" id="KW-1185">Reference proteome</keyword>
<proteinExistence type="predicted"/>
<sequence>MSAERLSPESSLTGLCSQLVLALVSPTRTMRVIPLLAAFIFLGIAAAGTIPEIAVLHDIVPDGKDGQGGHSMGLPTATSLFPIPQATPPDVAEHTKHTGSSSGDSHHHNKSSKKGKHSHSTISRGAKPTNVGSHTPPLPTASASDGASHWSSKTTVDGSSDHSKYTGKPSRSPTYKKSELDPTGTVSILKSTGGVA</sequence>
<dbReference type="Proteomes" id="UP000683000">
    <property type="component" value="Unassembled WGS sequence"/>
</dbReference>
<evidence type="ECO:0000256" key="1">
    <source>
        <dbReference type="SAM" id="MobiDB-lite"/>
    </source>
</evidence>
<feature type="compositionally biased region" description="Polar residues" evidence="1">
    <location>
        <begin position="141"/>
        <end position="158"/>
    </location>
</feature>
<reference evidence="3" key="1">
    <citation type="submission" date="2021-03" db="EMBL/GenBank/DDBJ databases">
        <title>Evolutionary innovations through gain and loss of genes in the ectomycorrhizal Boletales.</title>
        <authorList>
            <person name="Wu G."/>
            <person name="Miyauchi S."/>
            <person name="Morin E."/>
            <person name="Yang Z.-L."/>
            <person name="Xu J."/>
            <person name="Martin F.M."/>
        </authorList>
    </citation>
    <scope>NUCLEOTIDE SEQUENCE</scope>
    <source>
        <strain evidence="3">BR01</strain>
    </source>
</reference>